<evidence type="ECO:0000259" key="2">
    <source>
        <dbReference type="SMART" id="SM00903"/>
    </source>
</evidence>
<dbReference type="Gene3D" id="2.30.110.10">
    <property type="entry name" value="Electron Transport, Fmn-binding Protein, Chain A"/>
    <property type="match status" value="1"/>
</dbReference>
<protein>
    <submittedName>
        <fullName evidence="3">Flavin reductase (DIM6/NTAB) family NADH-FMN oxidoreductase RutF</fullName>
    </submittedName>
</protein>
<accession>A0A2N3WAT4</accession>
<sequence length="201" mass="21713">MTAMSTPLNPKRLRTVLGEFSTGVTVVTYRDADGQPRGATMNSFTSVSMDPPLVLVSVARRAKACAGLADNEFTVNVLSANQLDVALHFAGKPKNGPISWHEPESGPPRLTGAAAWLQCRPWRTYDGGDHVLVLGQVECHDARRLDPLIFHRGEFRRSGLKLPQLPRTVTFGGAPAGEWVGRVHDLHALSDAGNSGEPLDI</sequence>
<evidence type="ECO:0000313" key="4">
    <source>
        <dbReference type="Proteomes" id="UP000233750"/>
    </source>
</evidence>
<dbReference type="PANTHER" id="PTHR30466">
    <property type="entry name" value="FLAVIN REDUCTASE"/>
    <property type="match status" value="1"/>
</dbReference>
<dbReference type="GO" id="GO:0006208">
    <property type="term" value="P:pyrimidine nucleobase catabolic process"/>
    <property type="evidence" value="ECO:0007669"/>
    <property type="project" value="TreeGrafter"/>
</dbReference>
<dbReference type="InterPro" id="IPR002563">
    <property type="entry name" value="Flavin_Rdtase-like_dom"/>
</dbReference>
<reference evidence="3 4" key="1">
    <citation type="submission" date="2017-12" db="EMBL/GenBank/DDBJ databases">
        <title>Sequencing the genomes of 1000 Actinobacteria strains.</title>
        <authorList>
            <person name="Klenk H.-P."/>
        </authorList>
    </citation>
    <scope>NUCLEOTIDE SEQUENCE [LARGE SCALE GENOMIC DNA]</scope>
    <source>
        <strain evidence="3 4">DSM 45165</strain>
    </source>
</reference>
<evidence type="ECO:0000256" key="1">
    <source>
        <dbReference type="ARBA" id="ARBA00023002"/>
    </source>
</evidence>
<dbReference type="GO" id="GO:0010181">
    <property type="term" value="F:FMN binding"/>
    <property type="evidence" value="ECO:0007669"/>
    <property type="project" value="InterPro"/>
</dbReference>
<dbReference type="SMART" id="SM00903">
    <property type="entry name" value="Flavin_Reduct"/>
    <property type="match status" value="1"/>
</dbReference>
<dbReference type="Pfam" id="PF01613">
    <property type="entry name" value="Flavin_Reduct"/>
    <property type="match status" value="1"/>
</dbReference>
<dbReference type="Proteomes" id="UP000233750">
    <property type="component" value="Unassembled WGS sequence"/>
</dbReference>
<organism evidence="3 4">
    <name type="scientific">Amycolatopsis echigonensis</name>
    <dbReference type="NCBI Taxonomy" id="2576905"/>
    <lineage>
        <taxon>Bacteria</taxon>
        <taxon>Bacillati</taxon>
        <taxon>Actinomycetota</taxon>
        <taxon>Actinomycetes</taxon>
        <taxon>Pseudonocardiales</taxon>
        <taxon>Pseudonocardiaceae</taxon>
        <taxon>Amycolatopsis</taxon>
    </lineage>
</organism>
<name>A0A2N3WAT4_9PSEU</name>
<dbReference type="PANTHER" id="PTHR30466:SF1">
    <property type="entry name" value="FMN REDUCTASE (NADH) RUTF"/>
    <property type="match status" value="1"/>
</dbReference>
<evidence type="ECO:0000313" key="3">
    <source>
        <dbReference type="EMBL" id="PKV90987.1"/>
    </source>
</evidence>
<feature type="domain" description="Flavin reductase like" evidence="2">
    <location>
        <begin position="17"/>
        <end position="157"/>
    </location>
</feature>
<keyword evidence="4" id="KW-1185">Reference proteome</keyword>
<dbReference type="AlphaFoldDB" id="A0A2N3WAT4"/>
<dbReference type="GO" id="GO:0042602">
    <property type="term" value="F:riboflavin reductase (NADPH) activity"/>
    <property type="evidence" value="ECO:0007669"/>
    <property type="project" value="TreeGrafter"/>
</dbReference>
<dbReference type="RefSeq" id="WP_208637301.1">
    <property type="nucleotide sequence ID" value="NZ_PJMY01000003.1"/>
</dbReference>
<proteinExistence type="predicted"/>
<comment type="caution">
    <text evidence="3">The sequence shown here is derived from an EMBL/GenBank/DDBJ whole genome shotgun (WGS) entry which is preliminary data.</text>
</comment>
<gene>
    <name evidence="3" type="ORF">ATK30_1747</name>
</gene>
<dbReference type="InterPro" id="IPR050268">
    <property type="entry name" value="NADH-dep_flavin_reductase"/>
</dbReference>
<dbReference type="EMBL" id="PJMY01000003">
    <property type="protein sequence ID" value="PKV90987.1"/>
    <property type="molecule type" value="Genomic_DNA"/>
</dbReference>
<keyword evidence="1" id="KW-0560">Oxidoreductase</keyword>
<dbReference type="InterPro" id="IPR012349">
    <property type="entry name" value="Split_barrel_FMN-bd"/>
</dbReference>
<dbReference type="SUPFAM" id="SSF50475">
    <property type="entry name" value="FMN-binding split barrel"/>
    <property type="match status" value="1"/>
</dbReference>